<dbReference type="AlphaFoldDB" id="A0A9W6KWP9"/>
<dbReference type="RefSeq" id="WP_037039692.1">
    <property type="nucleotide sequence ID" value="NZ_BAAAUZ010000013.1"/>
</dbReference>
<dbReference type="SUPFAM" id="SSF47203">
    <property type="entry name" value="Acyl-CoA dehydrogenase C-terminal domain-like"/>
    <property type="match status" value="1"/>
</dbReference>
<dbReference type="InterPro" id="IPR006091">
    <property type="entry name" value="Acyl-CoA_Oxase/DH_mid-dom"/>
</dbReference>
<dbReference type="CDD" id="cd00567">
    <property type="entry name" value="ACAD"/>
    <property type="match status" value="1"/>
</dbReference>
<dbReference type="GO" id="GO:0003995">
    <property type="term" value="F:acyl-CoA dehydrogenase activity"/>
    <property type="evidence" value="ECO:0007669"/>
    <property type="project" value="TreeGrafter"/>
</dbReference>
<evidence type="ECO:0000259" key="7">
    <source>
        <dbReference type="Pfam" id="PF00441"/>
    </source>
</evidence>
<comment type="caution">
    <text evidence="10">The sequence shown here is derived from an EMBL/GenBank/DDBJ whole genome shotgun (WGS) entry which is preliminary data.</text>
</comment>
<dbReference type="SUPFAM" id="SSF56645">
    <property type="entry name" value="Acyl-CoA dehydrogenase NM domain-like"/>
    <property type="match status" value="1"/>
</dbReference>
<proteinExistence type="inferred from homology"/>
<evidence type="ECO:0000256" key="3">
    <source>
        <dbReference type="ARBA" id="ARBA00022630"/>
    </source>
</evidence>
<dbReference type="Gene3D" id="1.10.540.10">
    <property type="entry name" value="Acyl-CoA dehydrogenase/oxidase, N-terminal domain"/>
    <property type="match status" value="1"/>
</dbReference>
<dbReference type="Pfam" id="PF02771">
    <property type="entry name" value="Acyl-CoA_dh_N"/>
    <property type="match status" value="1"/>
</dbReference>
<dbReference type="Proteomes" id="UP001143463">
    <property type="component" value="Unassembled WGS sequence"/>
</dbReference>
<feature type="domain" description="Acyl-CoA dehydrogenase/oxidase N-terminal" evidence="9">
    <location>
        <begin position="4"/>
        <end position="117"/>
    </location>
</feature>
<dbReference type="InterPro" id="IPR009075">
    <property type="entry name" value="AcylCo_DH/oxidase_C"/>
</dbReference>
<evidence type="ECO:0000256" key="4">
    <source>
        <dbReference type="ARBA" id="ARBA00022827"/>
    </source>
</evidence>
<reference evidence="10" key="1">
    <citation type="journal article" date="2014" name="Int. J. Syst. Evol. Microbiol.">
        <title>Complete genome sequence of Corynebacterium casei LMG S-19264T (=DSM 44701T), isolated from a smear-ripened cheese.</title>
        <authorList>
            <consortium name="US DOE Joint Genome Institute (JGI-PGF)"/>
            <person name="Walter F."/>
            <person name="Albersmeier A."/>
            <person name="Kalinowski J."/>
            <person name="Ruckert C."/>
        </authorList>
    </citation>
    <scope>NUCLEOTIDE SEQUENCE</scope>
    <source>
        <strain evidence="10">VKM Ac-1069</strain>
    </source>
</reference>
<name>A0A9W6KWP9_9PSEU</name>
<accession>A0A9W6KWP9</accession>
<dbReference type="EMBL" id="BSFQ01000002">
    <property type="protein sequence ID" value="GLL09467.1"/>
    <property type="molecule type" value="Genomic_DNA"/>
</dbReference>
<keyword evidence="11" id="KW-1185">Reference proteome</keyword>
<keyword evidence="5 6" id="KW-0560">Oxidoreductase</keyword>
<dbReference type="PANTHER" id="PTHR43884">
    <property type="entry name" value="ACYL-COA DEHYDROGENASE"/>
    <property type="match status" value="1"/>
</dbReference>
<evidence type="ECO:0000259" key="8">
    <source>
        <dbReference type="Pfam" id="PF02770"/>
    </source>
</evidence>
<evidence type="ECO:0000256" key="1">
    <source>
        <dbReference type="ARBA" id="ARBA00001974"/>
    </source>
</evidence>
<evidence type="ECO:0000256" key="5">
    <source>
        <dbReference type="ARBA" id="ARBA00023002"/>
    </source>
</evidence>
<dbReference type="InterPro" id="IPR046373">
    <property type="entry name" value="Acyl-CoA_Oxase/DH_mid-dom_sf"/>
</dbReference>
<reference evidence="10" key="2">
    <citation type="submission" date="2023-01" db="EMBL/GenBank/DDBJ databases">
        <authorList>
            <person name="Sun Q."/>
            <person name="Evtushenko L."/>
        </authorList>
    </citation>
    <scope>NUCLEOTIDE SEQUENCE</scope>
    <source>
        <strain evidence="10">VKM Ac-1069</strain>
    </source>
</reference>
<protein>
    <submittedName>
        <fullName evidence="10">Acyl-CoA dehydrogenase</fullName>
    </submittedName>
</protein>
<dbReference type="GO" id="GO:0050660">
    <property type="term" value="F:flavin adenine dinucleotide binding"/>
    <property type="evidence" value="ECO:0007669"/>
    <property type="project" value="InterPro"/>
</dbReference>
<sequence length="385" mass="41354">MRFTPEQQRFAQAVREFCARECGTPAQRDALTEGGAETNSPDFLRKIAGLGWLGISLPEEDGGIGGSFVDECLFLEESTRGLAPISGYSTGLTAAQTYLRYGTAEQRRAIVENLCAGGVEAISLSEPGAGTDLASARLQARADGADYVLNGQKTWTSVAHLADHLLVLARTDASGPKHKGLTLFMVEGTAPGLEIRGIDTMEGHVVNDVFFTDVRVPASAVVGTEGAAWEHLNRGLGVERVIIAAMSVGAAQRALDDVVAYTAEREQFGRTIGSFQAVRHRLADLATEIEHCRAFLYDLADRIDAGEEADLGTRSSMAKLKSTEVAKRATLEAMQLMGGYGYAREYGMEGQVRRALAPPIYGGTNEIQREIISRGLRSPAAKERS</sequence>
<evidence type="ECO:0000313" key="11">
    <source>
        <dbReference type="Proteomes" id="UP001143463"/>
    </source>
</evidence>
<keyword evidence="3 6" id="KW-0285">Flavoprotein</keyword>
<dbReference type="InterPro" id="IPR037069">
    <property type="entry name" value="AcylCoA_DH/ox_N_sf"/>
</dbReference>
<comment type="cofactor">
    <cofactor evidence="1 6">
        <name>FAD</name>
        <dbReference type="ChEBI" id="CHEBI:57692"/>
    </cofactor>
</comment>
<dbReference type="Gene3D" id="1.20.140.10">
    <property type="entry name" value="Butyryl-CoA Dehydrogenase, subunit A, domain 3"/>
    <property type="match status" value="1"/>
</dbReference>
<evidence type="ECO:0000256" key="2">
    <source>
        <dbReference type="ARBA" id="ARBA00009347"/>
    </source>
</evidence>
<comment type="similarity">
    <text evidence="2 6">Belongs to the acyl-CoA dehydrogenase family.</text>
</comment>
<evidence type="ECO:0000259" key="9">
    <source>
        <dbReference type="Pfam" id="PF02771"/>
    </source>
</evidence>
<organism evidence="10 11">
    <name type="scientific">Pseudonocardia halophobica</name>
    <dbReference type="NCBI Taxonomy" id="29401"/>
    <lineage>
        <taxon>Bacteria</taxon>
        <taxon>Bacillati</taxon>
        <taxon>Actinomycetota</taxon>
        <taxon>Actinomycetes</taxon>
        <taxon>Pseudonocardiales</taxon>
        <taxon>Pseudonocardiaceae</taxon>
        <taxon>Pseudonocardia</taxon>
    </lineage>
</organism>
<dbReference type="InterPro" id="IPR013786">
    <property type="entry name" value="AcylCoA_DH/ox_N"/>
</dbReference>
<evidence type="ECO:0000313" key="10">
    <source>
        <dbReference type="EMBL" id="GLL09467.1"/>
    </source>
</evidence>
<keyword evidence="4 6" id="KW-0274">FAD</keyword>
<gene>
    <name evidence="10" type="ORF">GCM10017577_06070</name>
</gene>
<dbReference type="FunFam" id="1.20.140.10:FF:000001">
    <property type="entry name" value="Acyl-CoA dehydrogenase"/>
    <property type="match status" value="1"/>
</dbReference>
<evidence type="ECO:0000256" key="6">
    <source>
        <dbReference type="RuleBase" id="RU362125"/>
    </source>
</evidence>
<dbReference type="Pfam" id="PF02770">
    <property type="entry name" value="Acyl-CoA_dh_M"/>
    <property type="match status" value="1"/>
</dbReference>
<dbReference type="InterPro" id="IPR009100">
    <property type="entry name" value="AcylCoA_DH/oxidase_NM_dom_sf"/>
</dbReference>
<feature type="domain" description="Acyl-CoA dehydrogenase/oxidase C-terminal" evidence="7">
    <location>
        <begin position="229"/>
        <end position="376"/>
    </location>
</feature>
<dbReference type="InterPro" id="IPR036250">
    <property type="entry name" value="AcylCo_DH-like_C"/>
</dbReference>
<dbReference type="Gene3D" id="2.40.110.10">
    <property type="entry name" value="Butyryl-CoA Dehydrogenase, subunit A, domain 2"/>
    <property type="match status" value="1"/>
</dbReference>
<dbReference type="PANTHER" id="PTHR43884:SF12">
    <property type="entry name" value="ISOVALERYL-COA DEHYDROGENASE, MITOCHONDRIAL-RELATED"/>
    <property type="match status" value="1"/>
</dbReference>
<feature type="domain" description="Acyl-CoA oxidase/dehydrogenase middle" evidence="8">
    <location>
        <begin position="121"/>
        <end position="214"/>
    </location>
</feature>
<dbReference type="Pfam" id="PF00441">
    <property type="entry name" value="Acyl-CoA_dh_1"/>
    <property type="match status" value="1"/>
</dbReference>